<sequence>MTQERTDSPLTPRQQRAEDRRSAAALPYRPADGSRWGAGTALVILVITLALLVVLRIVLPATLGDTQLADLILWTVFYGGILVAMGVVCKRLGTGSWVTDFGLQFRWFDVFIGLGSAIGIRLVAGMIDGVVITLMGGAPKSNMAPPAPEIGWVVLNSVIAVAIVAPFCEELLFRGLLLRGFRNTILRGRSAGAMRGGVATPSTSRRRTAAVVSVGVSALLFAAVHLYEGWGSPVTMVTLGLSILVLGVVNGVYAATTKRLGPGIWTHVWFNGMAAATVIVTAMS</sequence>
<dbReference type="InterPro" id="IPR003675">
    <property type="entry name" value="Rce1/LyrA-like_dom"/>
</dbReference>
<comment type="caution">
    <text evidence="4">The sequence shown here is derived from an EMBL/GenBank/DDBJ whole genome shotgun (WGS) entry which is preliminary data.</text>
</comment>
<dbReference type="GO" id="GO:0080120">
    <property type="term" value="P:CAAX-box protein maturation"/>
    <property type="evidence" value="ECO:0007669"/>
    <property type="project" value="UniProtKB-ARBA"/>
</dbReference>
<accession>A0A3N2C5C1</accession>
<dbReference type="PANTHER" id="PTHR36435">
    <property type="entry name" value="SLR1288 PROTEIN"/>
    <property type="match status" value="1"/>
</dbReference>
<dbReference type="GO" id="GO:0006508">
    <property type="term" value="P:proteolysis"/>
    <property type="evidence" value="ECO:0007669"/>
    <property type="project" value="UniProtKB-KW"/>
</dbReference>
<dbReference type="PANTHER" id="PTHR36435:SF1">
    <property type="entry name" value="CAAX AMINO TERMINAL PROTEASE FAMILY PROTEIN"/>
    <property type="match status" value="1"/>
</dbReference>
<feature type="transmembrane region" description="Helical" evidence="2">
    <location>
        <begin position="233"/>
        <end position="252"/>
    </location>
</feature>
<dbReference type="Pfam" id="PF02517">
    <property type="entry name" value="Rce1-like"/>
    <property type="match status" value="1"/>
</dbReference>
<feature type="transmembrane region" description="Helical" evidence="2">
    <location>
        <begin position="36"/>
        <end position="59"/>
    </location>
</feature>
<evidence type="ECO:0000313" key="5">
    <source>
        <dbReference type="Proteomes" id="UP000266915"/>
    </source>
</evidence>
<evidence type="ECO:0000256" key="2">
    <source>
        <dbReference type="SAM" id="Phobius"/>
    </source>
</evidence>
<gene>
    <name evidence="4" type="ORF">EDD42_2799</name>
</gene>
<evidence type="ECO:0000259" key="3">
    <source>
        <dbReference type="Pfam" id="PF02517"/>
    </source>
</evidence>
<proteinExistence type="predicted"/>
<feature type="domain" description="CAAX prenyl protease 2/Lysostaphin resistance protein A-like" evidence="3">
    <location>
        <begin position="156"/>
        <end position="273"/>
    </location>
</feature>
<keyword evidence="4" id="KW-0645">Protease</keyword>
<feature type="transmembrane region" description="Helical" evidence="2">
    <location>
        <begin position="71"/>
        <end position="89"/>
    </location>
</feature>
<keyword evidence="2" id="KW-1133">Transmembrane helix</keyword>
<feature type="region of interest" description="Disordered" evidence="1">
    <location>
        <begin position="1"/>
        <end position="23"/>
    </location>
</feature>
<dbReference type="RefSeq" id="WP_085512512.1">
    <property type="nucleotide sequence ID" value="NZ_FXAP01000004.1"/>
</dbReference>
<reference evidence="4 5" key="1">
    <citation type="submission" date="2018-11" db="EMBL/GenBank/DDBJ databases">
        <title>Sequencing the genomes of 1000 actinobacteria strains.</title>
        <authorList>
            <person name="Klenk H.-P."/>
        </authorList>
    </citation>
    <scope>NUCLEOTIDE SEQUENCE [LARGE SCALE GENOMIC DNA]</scope>
    <source>
        <strain evidence="4 5">DSM 14012</strain>
    </source>
</reference>
<keyword evidence="2" id="KW-0472">Membrane</keyword>
<keyword evidence="4" id="KW-0378">Hydrolase</keyword>
<protein>
    <submittedName>
        <fullName evidence="4">CAAX prenyl protease-like protein</fullName>
    </submittedName>
</protein>
<dbReference type="InterPro" id="IPR052710">
    <property type="entry name" value="CAAX_protease"/>
</dbReference>
<organism evidence="4 5">
    <name type="scientific">Plantibacter flavus</name>
    <dbReference type="NCBI Taxonomy" id="150123"/>
    <lineage>
        <taxon>Bacteria</taxon>
        <taxon>Bacillati</taxon>
        <taxon>Actinomycetota</taxon>
        <taxon>Actinomycetes</taxon>
        <taxon>Micrococcales</taxon>
        <taxon>Microbacteriaceae</taxon>
        <taxon>Plantibacter</taxon>
    </lineage>
</organism>
<keyword evidence="5" id="KW-1185">Reference proteome</keyword>
<dbReference type="AlphaFoldDB" id="A0A3N2C5C1"/>
<feature type="transmembrane region" description="Helical" evidence="2">
    <location>
        <begin position="209"/>
        <end position="227"/>
    </location>
</feature>
<feature type="transmembrane region" description="Helical" evidence="2">
    <location>
        <begin position="150"/>
        <end position="173"/>
    </location>
</feature>
<dbReference type="EMBL" id="RKHL01000001">
    <property type="protein sequence ID" value="ROR82705.1"/>
    <property type="molecule type" value="Genomic_DNA"/>
</dbReference>
<feature type="transmembrane region" description="Helical" evidence="2">
    <location>
        <begin position="264"/>
        <end position="283"/>
    </location>
</feature>
<keyword evidence="2" id="KW-0812">Transmembrane</keyword>
<evidence type="ECO:0000313" key="4">
    <source>
        <dbReference type="EMBL" id="ROR82705.1"/>
    </source>
</evidence>
<evidence type="ECO:0000256" key="1">
    <source>
        <dbReference type="SAM" id="MobiDB-lite"/>
    </source>
</evidence>
<dbReference type="GO" id="GO:0004175">
    <property type="term" value="F:endopeptidase activity"/>
    <property type="evidence" value="ECO:0007669"/>
    <property type="project" value="UniProtKB-ARBA"/>
</dbReference>
<dbReference type="Proteomes" id="UP000266915">
    <property type="component" value="Unassembled WGS sequence"/>
</dbReference>
<name>A0A3N2C5C1_9MICO</name>
<feature type="transmembrane region" description="Helical" evidence="2">
    <location>
        <begin position="110"/>
        <end position="138"/>
    </location>
</feature>